<evidence type="ECO:0000256" key="6">
    <source>
        <dbReference type="ARBA" id="ARBA00022843"/>
    </source>
</evidence>
<keyword evidence="11" id="KW-0539">Nucleus</keyword>
<evidence type="ECO:0000313" key="17">
    <source>
        <dbReference type="Proteomes" id="UP000075883"/>
    </source>
</evidence>
<evidence type="ECO:0000256" key="14">
    <source>
        <dbReference type="ARBA" id="ARBA00071773"/>
    </source>
</evidence>
<evidence type="ECO:0000256" key="1">
    <source>
        <dbReference type="ARBA" id="ARBA00004123"/>
    </source>
</evidence>
<evidence type="ECO:0000256" key="11">
    <source>
        <dbReference type="ARBA" id="ARBA00023242"/>
    </source>
</evidence>
<keyword evidence="3" id="KW-0217">Developmental protein</keyword>
<sequence length="97" mass="11856">MTLSVRELNKRLHGCPRDQVVRLKQKRRTLKNRGYAQNCRSKRLQQRHDLEITNRQLHHEMHQMKRERFAVQCFLYPMPSTTKRNDRKATNTDKRIE</sequence>
<dbReference type="STRING" id="139723.A0A182MF07"/>
<comment type="function">
    <text evidence="12">Acts as a transcriptional activator which regulates the expression of several rod-specific genes, including RHO and PDE6B. Also functions as a transcriptional coactivator, stimulating transcription mediated by the transcription factor CRX and NR2E3. Binds to the rhodopsin promoter in a sequence-specific manner.</text>
</comment>
<keyword evidence="4" id="KW-0963">Cytoplasm</keyword>
<dbReference type="InterPro" id="IPR024874">
    <property type="entry name" value="Transcription_factor_Maf_fam"/>
</dbReference>
<dbReference type="SUPFAM" id="SSF57959">
    <property type="entry name" value="Leucine zipper domain"/>
    <property type="match status" value="1"/>
</dbReference>
<evidence type="ECO:0000256" key="9">
    <source>
        <dbReference type="ARBA" id="ARBA00023159"/>
    </source>
</evidence>
<keyword evidence="10" id="KW-0804">Transcription</keyword>
<dbReference type="FunFam" id="1.20.5.170:FF:000071">
    <property type="entry name" value="Neural retina-specific leucine zipper protein"/>
    <property type="match status" value="1"/>
</dbReference>
<evidence type="ECO:0000256" key="13">
    <source>
        <dbReference type="ARBA" id="ARBA00066263"/>
    </source>
</evidence>
<dbReference type="SUPFAM" id="SSF47454">
    <property type="entry name" value="A DNA-binding domain in eukaryotic transcription factors"/>
    <property type="match status" value="1"/>
</dbReference>
<dbReference type="AlphaFoldDB" id="A0A182MF07"/>
<evidence type="ECO:0000256" key="12">
    <source>
        <dbReference type="ARBA" id="ARBA00055281"/>
    </source>
</evidence>
<feature type="domain" description="Basic leucine zipper" evidence="15">
    <location>
        <begin position="1"/>
        <end position="68"/>
    </location>
</feature>
<dbReference type="GO" id="GO:0000978">
    <property type="term" value="F:RNA polymerase II cis-regulatory region sequence-specific DNA binding"/>
    <property type="evidence" value="ECO:0007669"/>
    <property type="project" value="TreeGrafter"/>
</dbReference>
<dbReference type="Gene3D" id="1.20.5.170">
    <property type="match status" value="1"/>
</dbReference>
<keyword evidence="7" id="KW-0805">Transcription regulation</keyword>
<dbReference type="GO" id="GO:0045944">
    <property type="term" value="P:positive regulation of transcription by RNA polymerase II"/>
    <property type="evidence" value="ECO:0007669"/>
    <property type="project" value="UniProtKB-ARBA"/>
</dbReference>
<keyword evidence="5" id="KW-1017">Isopeptide bond</keyword>
<dbReference type="GO" id="GO:0005737">
    <property type="term" value="C:cytoplasm"/>
    <property type="evidence" value="ECO:0007669"/>
    <property type="project" value="UniProtKB-SubCell"/>
</dbReference>
<dbReference type="InterPro" id="IPR008917">
    <property type="entry name" value="TF_DNA-bd_sf"/>
</dbReference>
<evidence type="ECO:0000259" key="15">
    <source>
        <dbReference type="Pfam" id="PF03131"/>
    </source>
</evidence>
<comment type="subunit">
    <text evidence="13">Interacts with FIZ1; this interaction represses transactivation. Interacts (via the leucine-zipper domain) with CRX.</text>
</comment>
<dbReference type="Pfam" id="PF03131">
    <property type="entry name" value="bZIP_Maf"/>
    <property type="match status" value="1"/>
</dbReference>
<keyword evidence="9" id="KW-0010">Activator</keyword>
<evidence type="ECO:0000256" key="5">
    <source>
        <dbReference type="ARBA" id="ARBA00022499"/>
    </source>
</evidence>
<evidence type="ECO:0000256" key="8">
    <source>
        <dbReference type="ARBA" id="ARBA00023125"/>
    </source>
</evidence>
<dbReference type="VEuPathDB" id="VectorBase:ACUA016697"/>
<evidence type="ECO:0000313" key="16">
    <source>
        <dbReference type="EnsemblMetazoa" id="ACUA016697-PA"/>
    </source>
</evidence>
<dbReference type="Proteomes" id="UP000075883">
    <property type="component" value="Unassembled WGS sequence"/>
</dbReference>
<organism evidence="16 17">
    <name type="scientific">Anopheles culicifacies</name>
    <dbReference type="NCBI Taxonomy" id="139723"/>
    <lineage>
        <taxon>Eukaryota</taxon>
        <taxon>Metazoa</taxon>
        <taxon>Ecdysozoa</taxon>
        <taxon>Arthropoda</taxon>
        <taxon>Hexapoda</taxon>
        <taxon>Insecta</taxon>
        <taxon>Pterygota</taxon>
        <taxon>Neoptera</taxon>
        <taxon>Endopterygota</taxon>
        <taxon>Diptera</taxon>
        <taxon>Nematocera</taxon>
        <taxon>Culicoidea</taxon>
        <taxon>Culicidae</taxon>
        <taxon>Anophelinae</taxon>
        <taxon>Anopheles</taxon>
        <taxon>culicifacies species complex</taxon>
    </lineage>
</organism>
<protein>
    <recommendedName>
        <fullName evidence="14">Neural retina-specific leucine zipper protein</fullName>
    </recommendedName>
</protein>
<reference evidence="17" key="1">
    <citation type="submission" date="2013-09" db="EMBL/GenBank/DDBJ databases">
        <title>The Genome Sequence of Anopheles culicifacies species A.</title>
        <authorList>
            <consortium name="The Broad Institute Genomics Platform"/>
            <person name="Neafsey D.E."/>
            <person name="Besansky N."/>
            <person name="Howell P."/>
            <person name="Walton C."/>
            <person name="Young S.K."/>
            <person name="Zeng Q."/>
            <person name="Gargeya S."/>
            <person name="Fitzgerald M."/>
            <person name="Haas B."/>
            <person name="Abouelleil A."/>
            <person name="Allen A.W."/>
            <person name="Alvarado L."/>
            <person name="Arachchi H.M."/>
            <person name="Berlin A.M."/>
            <person name="Chapman S.B."/>
            <person name="Gainer-Dewar J."/>
            <person name="Goldberg J."/>
            <person name="Griggs A."/>
            <person name="Gujja S."/>
            <person name="Hansen M."/>
            <person name="Howarth C."/>
            <person name="Imamovic A."/>
            <person name="Ireland A."/>
            <person name="Larimer J."/>
            <person name="McCowan C."/>
            <person name="Murphy C."/>
            <person name="Pearson M."/>
            <person name="Poon T.W."/>
            <person name="Priest M."/>
            <person name="Roberts A."/>
            <person name="Saif S."/>
            <person name="Shea T."/>
            <person name="Sisk P."/>
            <person name="Sykes S."/>
            <person name="Wortman J."/>
            <person name="Nusbaum C."/>
            <person name="Birren B."/>
        </authorList>
    </citation>
    <scope>NUCLEOTIDE SEQUENCE [LARGE SCALE GENOMIC DNA]</scope>
    <source>
        <strain evidence="17">A-37</strain>
    </source>
</reference>
<reference evidence="16" key="2">
    <citation type="submission" date="2020-05" db="UniProtKB">
        <authorList>
            <consortium name="EnsemblMetazoa"/>
        </authorList>
    </citation>
    <scope>IDENTIFICATION</scope>
    <source>
        <strain evidence="16">A-37</strain>
    </source>
</reference>
<dbReference type="EMBL" id="AXCM01007157">
    <property type="status" value="NOT_ANNOTATED_CDS"/>
    <property type="molecule type" value="Genomic_DNA"/>
</dbReference>
<dbReference type="InterPro" id="IPR004826">
    <property type="entry name" value="bZIP_Maf"/>
</dbReference>
<evidence type="ECO:0000256" key="4">
    <source>
        <dbReference type="ARBA" id="ARBA00022490"/>
    </source>
</evidence>
<comment type="subcellular location">
    <subcellularLocation>
        <location evidence="2">Cytoplasm</location>
    </subcellularLocation>
    <subcellularLocation>
        <location evidence="1">Nucleus</location>
    </subcellularLocation>
</comment>
<accession>A0A182MF07</accession>
<evidence type="ECO:0000256" key="2">
    <source>
        <dbReference type="ARBA" id="ARBA00004496"/>
    </source>
</evidence>
<dbReference type="EnsemblMetazoa" id="ACUA016697-RA">
    <property type="protein sequence ID" value="ACUA016697-PA"/>
    <property type="gene ID" value="ACUA016697"/>
</dbReference>
<dbReference type="InterPro" id="IPR046347">
    <property type="entry name" value="bZIP_sf"/>
</dbReference>
<dbReference type="GO" id="GO:0005634">
    <property type="term" value="C:nucleus"/>
    <property type="evidence" value="ECO:0007669"/>
    <property type="project" value="UniProtKB-SubCell"/>
</dbReference>
<proteinExistence type="predicted"/>
<evidence type="ECO:0000256" key="7">
    <source>
        <dbReference type="ARBA" id="ARBA00023015"/>
    </source>
</evidence>
<dbReference type="GO" id="GO:0000981">
    <property type="term" value="F:DNA-binding transcription factor activity, RNA polymerase II-specific"/>
    <property type="evidence" value="ECO:0007669"/>
    <property type="project" value="TreeGrafter"/>
</dbReference>
<dbReference type="PANTHER" id="PTHR10129">
    <property type="entry name" value="TRANSCRIPTION FACTOR MAF"/>
    <property type="match status" value="1"/>
</dbReference>
<keyword evidence="8" id="KW-0238">DNA-binding</keyword>
<evidence type="ECO:0000256" key="10">
    <source>
        <dbReference type="ARBA" id="ARBA00023163"/>
    </source>
</evidence>
<evidence type="ECO:0000256" key="3">
    <source>
        <dbReference type="ARBA" id="ARBA00022473"/>
    </source>
</evidence>
<dbReference type="PANTHER" id="PTHR10129:SF44">
    <property type="entry name" value="TRAFFIC JAM, ISOFORM C"/>
    <property type="match status" value="1"/>
</dbReference>
<keyword evidence="6" id="KW-0832">Ubl conjugation</keyword>
<name>A0A182MF07_9DIPT</name>
<keyword evidence="17" id="KW-1185">Reference proteome</keyword>